<sequence length="299" mass="32919">MAGGEAVVRGIFRIIEVGGTAIHKVGAAITSAAQHQVKNSWRNAEKVTVSSYSSDPSSHFTPEQEFQTHLDHHHHVSDHLVFGSAPTQPGVVEATSDFQDTIKQNVTSVSCIIDNQTVSSSFQSVYDNPDSVEVSNFQESKGTSFENLVNRVEPELDQDNDKKLHISGHSNVFEAFNLLQSNPSIQGIVASLASDKAVWDAMLKNEKVLEFKQSLLEGEFEVSDADKRPCDHKNPLTEVIKNMKVKAVEYTQKITEVCNKFSGFADAFLEKDGDFVERALKASSIVGIGILLILLFKRV</sequence>
<name>A0AA38GHD0_TAXCH</name>
<evidence type="ECO:0000313" key="2">
    <source>
        <dbReference type="Proteomes" id="UP000824469"/>
    </source>
</evidence>
<dbReference type="AlphaFoldDB" id="A0AA38GHD0"/>
<protein>
    <submittedName>
        <fullName evidence="1">Uncharacterized protein</fullName>
    </submittedName>
</protein>
<comment type="caution">
    <text evidence="1">The sequence shown here is derived from an EMBL/GenBank/DDBJ whole genome shotgun (WGS) entry which is preliminary data.</text>
</comment>
<dbReference type="PANTHER" id="PTHR33625:SF4">
    <property type="entry name" value="OS08G0179900 PROTEIN"/>
    <property type="match status" value="1"/>
</dbReference>
<keyword evidence="2" id="KW-1185">Reference proteome</keyword>
<dbReference type="EMBL" id="JAHRHJ020000003">
    <property type="protein sequence ID" value="KAH9323559.1"/>
    <property type="molecule type" value="Genomic_DNA"/>
</dbReference>
<proteinExistence type="predicted"/>
<dbReference type="PANTHER" id="PTHR33625">
    <property type="entry name" value="OS08G0179900 PROTEIN"/>
    <property type="match status" value="1"/>
</dbReference>
<organism evidence="1 2">
    <name type="scientific">Taxus chinensis</name>
    <name type="common">Chinese yew</name>
    <name type="synonym">Taxus wallichiana var. chinensis</name>
    <dbReference type="NCBI Taxonomy" id="29808"/>
    <lineage>
        <taxon>Eukaryota</taxon>
        <taxon>Viridiplantae</taxon>
        <taxon>Streptophyta</taxon>
        <taxon>Embryophyta</taxon>
        <taxon>Tracheophyta</taxon>
        <taxon>Spermatophyta</taxon>
        <taxon>Pinopsida</taxon>
        <taxon>Pinidae</taxon>
        <taxon>Conifers II</taxon>
        <taxon>Cupressales</taxon>
        <taxon>Taxaceae</taxon>
        <taxon>Taxus</taxon>
    </lineage>
</organism>
<accession>A0AA38GHD0</accession>
<dbReference type="Proteomes" id="UP000824469">
    <property type="component" value="Unassembled WGS sequence"/>
</dbReference>
<dbReference type="OMA" id="DRICSTN"/>
<reference evidence="1 2" key="1">
    <citation type="journal article" date="2021" name="Nat. Plants">
        <title>The Taxus genome provides insights into paclitaxel biosynthesis.</title>
        <authorList>
            <person name="Xiong X."/>
            <person name="Gou J."/>
            <person name="Liao Q."/>
            <person name="Li Y."/>
            <person name="Zhou Q."/>
            <person name="Bi G."/>
            <person name="Li C."/>
            <person name="Du R."/>
            <person name="Wang X."/>
            <person name="Sun T."/>
            <person name="Guo L."/>
            <person name="Liang H."/>
            <person name="Lu P."/>
            <person name="Wu Y."/>
            <person name="Zhang Z."/>
            <person name="Ro D.K."/>
            <person name="Shang Y."/>
            <person name="Huang S."/>
            <person name="Yan J."/>
        </authorList>
    </citation>
    <scope>NUCLEOTIDE SEQUENCE [LARGE SCALE GENOMIC DNA]</scope>
    <source>
        <strain evidence="1">Ta-2019</strain>
    </source>
</reference>
<evidence type="ECO:0000313" key="1">
    <source>
        <dbReference type="EMBL" id="KAH9323559.1"/>
    </source>
</evidence>
<gene>
    <name evidence="1" type="ORF">KI387_018198</name>
</gene>